<proteinExistence type="predicted"/>
<evidence type="ECO:0000259" key="1">
    <source>
        <dbReference type="PROSITE" id="PS50043"/>
    </source>
</evidence>
<dbReference type="PROSITE" id="PS50043">
    <property type="entry name" value="HTH_LUXR_2"/>
    <property type="match status" value="1"/>
</dbReference>
<dbReference type="InterPro" id="IPR002182">
    <property type="entry name" value="NB-ARC"/>
</dbReference>
<dbReference type="Gene3D" id="1.25.40.10">
    <property type="entry name" value="Tetratricopeptide repeat domain"/>
    <property type="match status" value="1"/>
</dbReference>
<gene>
    <name evidence="2" type="ORF">Mco01_25270</name>
</gene>
<dbReference type="InterPro" id="IPR036388">
    <property type="entry name" value="WH-like_DNA-bd_sf"/>
</dbReference>
<dbReference type="SUPFAM" id="SSF46894">
    <property type="entry name" value="C-terminal effector domain of the bipartite response regulators"/>
    <property type="match status" value="1"/>
</dbReference>
<keyword evidence="3" id="KW-1185">Reference proteome</keyword>
<dbReference type="Pfam" id="PF25872">
    <property type="entry name" value="HTH_77"/>
    <property type="match status" value="1"/>
</dbReference>
<evidence type="ECO:0000313" key="2">
    <source>
        <dbReference type="EMBL" id="GIH39527.1"/>
    </source>
</evidence>
<dbReference type="Pfam" id="PF13424">
    <property type="entry name" value="TPR_12"/>
    <property type="match status" value="2"/>
</dbReference>
<evidence type="ECO:0000313" key="3">
    <source>
        <dbReference type="Proteomes" id="UP000603904"/>
    </source>
</evidence>
<sequence length="824" mass="87168">MDGSAAPAPGNLPAALTGLVGRDDEIERLASLLRATRLLTVTGTGGCGKTRLALALAERRRPDFPDGAWWVDLAASTEHEHVATAVAAALGVAQSPGEEEAATVIRHLRPRTALLVLDNCEQVVAAVAVLIDRLLTSCPGLTVVATSREVIGVSGETVFRLGGLRLPDGDGAGAEAVELFLQRARTADPWFPATPDHADAVARLCRRLDGLPLAIELAAARVGVLGVAEIADRLDRDAAILRHPSRTAPARHQTLQATLDWSHRLLTEPERILFRRLSAFQGTFSLAAAEAVAAGAGIDPGEVVDLLAGLVVKSLVLPVGRGTGYRYRMLETIRQYGERTLALSGEREAVHAAHADFYLGLAEEARTGVEGSDQARWLDLMEAEHDNVRAVLRRDLPSRPHLRAGMTALMWPFWYRRGYYHEARSWLEQAAADADGPRELRAAVLTGAGVLAFLQCDYPIACERLSKARALYEEAGDLAGLATALQRLGSVAREEGRFADARRLHEESLAIWTELGDGAGVAASLDYLGFAAWLEGDAVRAVDLCRRAVAAFRASGRRQETAAAMINLGAATRLTGETGRAEAILRGSLEIARHLGYQEGIAWALHELALTLASAEPEPGAFGDVRAPEPGAAEGTTVAGMLRESLATHLALGDRWRVASVVESIAEIVTTPVAPRRAAALLGAADALRRTLGAPVPPAERPALTACVETLHAALGARAFADAWRGGETMTLDEMADAAVEAGGEEPAAGGPEPFDAYGLTGRELAVLRLVSRGMTNREIAGELHISAGTAGVHVSNILRKLGVTSRVQAAAMVRDAGPPGRAG</sequence>
<dbReference type="SMART" id="SM00028">
    <property type="entry name" value="TPR"/>
    <property type="match status" value="4"/>
</dbReference>
<dbReference type="InterPro" id="IPR058852">
    <property type="entry name" value="HTH_77"/>
</dbReference>
<dbReference type="SUPFAM" id="SSF48452">
    <property type="entry name" value="TPR-like"/>
    <property type="match status" value="2"/>
</dbReference>
<reference evidence="2 3" key="1">
    <citation type="submission" date="2021-01" db="EMBL/GenBank/DDBJ databases">
        <title>Whole genome shotgun sequence of Microbispora corallina NBRC 16416.</title>
        <authorList>
            <person name="Komaki H."/>
            <person name="Tamura T."/>
        </authorList>
    </citation>
    <scope>NUCLEOTIDE SEQUENCE [LARGE SCALE GENOMIC DNA]</scope>
    <source>
        <strain evidence="2 3">NBRC 16416</strain>
    </source>
</reference>
<dbReference type="InterPro" id="IPR027417">
    <property type="entry name" value="P-loop_NTPase"/>
</dbReference>
<dbReference type="PRINTS" id="PR00364">
    <property type="entry name" value="DISEASERSIST"/>
</dbReference>
<comment type="caution">
    <text evidence="2">The sequence shown here is derived from an EMBL/GenBank/DDBJ whole genome shotgun (WGS) entry which is preliminary data.</text>
</comment>
<dbReference type="SMART" id="SM00421">
    <property type="entry name" value="HTH_LUXR"/>
    <property type="match status" value="1"/>
</dbReference>
<dbReference type="Pfam" id="PF00931">
    <property type="entry name" value="NB-ARC"/>
    <property type="match status" value="1"/>
</dbReference>
<protein>
    <submittedName>
        <fullName evidence="2">LuxR family transcriptional regulator</fullName>
    </submittedName>
</protein>
<dbReference type="PANTHER" id="PTHR47691:SF3">
    <property type="entry name" value="HTH-TYPE TRANSCRIPTIONAL REGULATOR RV0890C-RELATED"/>
    <property type="match status" value="1"/>
</dbReference>
<dbReference type="PRINTS" id="PR00038">
    <property type="entry name" value="HTHLUXR"/>
</dbReference>
<dbReference type="InterPro" id="IPR016032">
    <property type="entry name" value="Sig_transdc_resp-reg_C-effctor"/>
</dbReference>
<dbReference type="SUPFAM" id="SSF52540">
    <property type="entry name" value="P-loop containing nucleoside triphosphate hydrolases"/>
    <property type="match status" value="1"/>
</dbReference>
<dbReference type="CDD" id="cd06170">
    <property type="entry name" value="LuxR_C_like"/>
    <property type="match status" value="1"/>
</dbReference>
<dbReference type="Proteomes" id="UP000603904">
    <property type="component" value="Unassembled WGS sequence"/>
</dbReference>
<dbReference type="RefSeq" id="WP_204057055.1">
    <property type="nucleotide sequence ID" value="NZ_BOOC01000009.1"/>
</dbReference>
<feature type="domain" description="HTH luxR-type" evidence="1">
    <location>
        <begin position="753"/>
        <end position="818"/>
    </location>
</feature>
<accession>A0ABQ4FXK2</accession>
<dbReference type="Gene3D" id="3.40.50.300">
    <property type="entry name" value="P-loop containing nucleotide triphosphate hydrolases"/>
    <property type="match status" value="1"/>
</dbReference>
<dbReference type="Pfam" id="PF00196">
    <property type="entry name" value="GerE"/>
    <property type="match status" value="1"/>
</dbReference>
<name>A0ABQ4FXK2_9ACTN</name>
<dbReference type="PANTHER" id="PTHR47691">
    <property type="entry name" value="REGULATOR-RELATED"/>
    <property type="match status" value="1"/>
</dbReference>
<organism evidence="2 3">
    <name type="scientific">Microbispora corallina</name>
    <dbReference type="NCBI Taxonomy" id="83302"/>
    <lineage>
        <taxon>Bacteria</taxon>
        <taxon>Bacillati</taxon>
        <taxon>Actinomycetota</taxon>
        <taxon>Actinomycetes</taxon>
        <taxon>Streptosporangiales</taxon>
        <taxon>Streptosporangiaceae</taxon>
        <taxon>Microbispora</taxon>
    </lineage>
</organism>
<dbReference type="InterPro" id="IPR011990">
    <property type="entry name" value="TPR-like_helical_dom_sf"/>
</dbReference>
<dbReference type="InterPro" id="IPR000792">
    <property type="entry name" value="Tscrpt_reg_LuxR_C"/>
</dbReference>
<dbReference type="InterPro" id="IPR019734">
    <property type="entry name" value="TPR_rpt"/>
</dbReference>
<dbReference type="EMBL" id="BOOC01000009">
    <property type="protein sequence ID" value="GIH39527.1"/>
    <property type="molecule type" value="Genomic_DNA"/>
</dbReference>
<dbReference type="Gene3D" id="1.10.10.10">
    <property type="entry name" value="Winged helix-like DNA-binding domain superfamily/Winged helix DNA-binding domain"/>
    <property type="match status" value="1"/>
</dbReference>